<proteinExistence type="predicted"/>
<keyword evidence="1" id="KW-0808">Transferase</keyword>
<keyword evidence="2" id="KW-1185">Reference proteome</keyword>
<gene>
    <name evidence="1" type="ORF">CSUI_010518</name>
</gene>
<dbReference type="PANTHER" id="PTHR35517">
    <property type="entry name" value="PROTEIN ARGININE N-METHYLTRANSFERASE SFM1"/>
    <property type="match status" value="1"/>
</dbReference>
<dbReference type="EMBL" id="MIGC01007661">
    <property type="protein sequence ID" value="PHJ15672.1"/>
    <property type="molecule type" value="Genomic_DNA"/>
</dbReference>
<sequence>MPPSSYLRYLVENVEEDIEEWCSLEYEHICQAVGANKVIFTNVLDSDLASIRKRYNPKVFSASIGSLREEFDLGTAVLLDMDAEEELRPGDAKDFRLCVFGGILGNVPSDDRTSEVRKHGFPHARNLGPEQMTTNTAVLVTKIILEDQVPLSKIPFVDDPEIPVGDTGRETISLPFRYVAKSYFTHQSSDSDTPVLPDRMIQYLRKSGDLSLC</sequence>
<dbReference type="Pfam" id="PF04252">
    <property type="entry name" value="SFM1-like"/>
    <property type="match status" value="1"/>
</dbReference>
<evidence type="ECO:0000313" key="2">
    <source>
        <dbReference type="Proteomes" id="UP000221165"/>
    </source>
</evidence>
<dbReference type="AlphaFoldDB" id="A0A2C6KGJ9"/>
<comment type="caution">
    <text evidence="1">The sequence shown here is derived from an EMBL/GenBank/DDBJ whole genome shotgun (WGS) entry which is preliminary data.</text>
</comment>
<dbReference type="OrthoDB" id="373498at2759"/>
<evidence type="ECO:0000313" key="1">
    <source>
        <dbReference type="EMBL" id="PHJ15672.1"/>
    </source>
</evidence>
<organism evidence="1 2">
    <name type="scientific">Cystoisospora suis</name>
    <dbReference type="NCBI Taxonomy" id="483139"/>
    <lineage>
        <taxon>Eukaryota</taxon>
        <taxon>Sar</taxon>
        <taxon>Alveolata</taxon>
        <taxon>Apicomplexa</taxon>
        <taxon>Conoidasida</taxon>
        <taxon>Coccidia</taxon>
        <taxon>Eucoccidiorida</taxon>
        <taxon>Eimeriorina</taxon>
        <taxon>Sarcocystidae</taxon>
        <taxon>Cystoisospora</taxon>
    </lineage>
</organism>
<dbReference type="Proteomes" id="UP000221165">
    <property type="component" value="Unassembled WGS sequence"/>
</dbReference>
<dbReference type="InterPro" id="IPR007364">
    <property type="entry name" value="SFM1-like"/>
</dbReference>
<dbReference type="GeneID" id="94433832"/>
<dbReference type="RefSeq" id="XP_067917404.1">
    <property type="nucleotide sequence ID" value="XM_068070621.1"/>
</dbReference>
<protein>
    <submittedName>
        <fullName evidence="1">Sam-dependent rna methyltransferase</fullName>
    </submittedName>
</protein>
<dbReference type="GO" id="GO:0032259">
    <property type="term" value="P:methylation"/>
    <property type="evidence" value="ECO:0007669"/>
    <property type="project" value="UniProtKB-KW"/>
</dbReference>
<accession>A0A2C6KGJ9</accession>
<name>A0A2C6KGJ9_9APIC</name>
<dbReference type="VEuPathDB" id="ToxoDB:CSUI_010518"/>
<dbReference type="GO" id="GO:0035241">
    <property type="term" value="F:protein-arginine omega-N monomethyltransferase activity"/>
    <property type="evidence" value="ECO:0007669"/>
    <property type="project" value="TreeGrafter"/>
</dbReference>
<dbReference type="CDD" id="cd18090">
    <property type="entry name" value="Arginine_MT_Sfm1"/>
    <property type="match status" value="1"/>
</dbReference>
<reference evidence="1 2" key="1">
    <citation type="journal article" date="2017" name="Int. J. Parasitol.">
        <title>The genome of the protozoan parasite Cystoisospora suis and a reverse vaccinology approach to identify vaccine candidates.</title>
        <authorList>
            <person name="Palmieri N."/>
            <person name="Shrestha A."/>
            <person name="Ruttkowski B."/>
            <person name="Beck T."/>
            <person name="Vogl C."/>
            <person name="Tomley F."/>
            <person name="Blake D.P."/>
            <person name="Joachim A."/>
        </authorList>
    </citation>
    <scope>NUCLEOTIDE SEQUENCE [LARGE SCALE GENOMIC DNA]</scope>
    <source>
        <strain evidence="1 2">Wien I</strain>
    </source>
</reference>
<dbReference type="PANTHER" id="PTHR35517:SF1">
    <property type="entry name" value="PROTEIN ARGININE N-METHYLTRANSFERASE SFM1"/>
    <property type="match status" value="1"/>
</dbReference>
<keyword evidence="1" id="KW-0489">Methyltransferase</keyword>